<accession>A0ABU8BHK1</accession>
<sequence length="139" mass="15587">MIVGEKLFDGQAHVVSHADASPFVSGGLRSCFEYRHFGVKDATQGKYEAFVQRAVPGSKRDDGWHYHELEFHLLYILSGWITFEYEDVGFTTLRMGSCVLQPPGLRHRAIKHSDDFSMFEVCSPAQIGTVPVEYSQGGD</sequence>
<dbReference type="Proteomes" id="UP001364224">
    <property type="component" value="Unassembled WGS sequence"/>
</dbReference>
<feature type="domain" description="Cupin type-2" evidence="1">
    <location>
        <begin position="59"/>
        <end position="115"/>
    </location>
</feature>
<dbReference type="CDD" id="cd06980">
    <property type="entry name" value="cupin_bxe_c0505"/>
    <property type="match status" value="1"/>
</dbReference>
<comment type="caution">
    <text evidence="2">The sequence shown here is derived from an EMBL/GenBank/DDBJ whole genome shotgun (WGS) entry which is preliminary data.</text>
</comment>
<reference evidence="2 3" key="1">
    <citation type="submission" date="2024-02" db="EMBL/GenBank/DDBJ databases">
        <title>Adaptive strategies in a cosmopolitan and abundant soil bacterium.</title>
        <authorList>
            <person name="Carini P."/>
        </authorList>
    </citation>
    <scope>NUCLEOTIDE SEQUENCE [LARGE SCALE GENOMIC DNA]</scope>
    <source>
        <strain evidence="2 3">AZCC 1608</strain>
    </source>
</reference>
<dbReference type="InterPro" id="IPR011051">
    <property type="entry name" value="RmlC_Cupin_sf"/>
</dbReference>
<evidence type="ECO:0000313" key="2">
    <source>
        <dbReference type="EMBL" id="MEH2558032.1"/>
    </source>
</evidence>
<keyword evidence="3" id="KW-1185">Reference proteome</keyword>
<evidence type="ECO:0000259" key="1">
    <source>
        <dbReference type="Pfam" id="PF07883"/>
    </source>
</evidence>
<organism evidence="2 3">
    <name type="scientific">Bradyrhizobium algeriense</name>
    <dbReference type="NCBI Taxonomy" id="634784"/>
    <lineage>
        <taxon>Bacteria</taxon>
        <taxon>Pseudomonadati</taxon>
        <taxon>Pseudomonadota</taxon>
        <taxon>Alphaproteobacteria</taxon>
        <taxon>Hyphomicrobiales</taxon>
        <taxon>Nitrobacteraceae</taxon>
        <taxon>Bradyrhizobium</taxon>
    </lineage>
</organism>
<dbReference type="EMBL" id="JAZHRV010000001">
    <property type="protein sequence ID" value="MEH2558032.1"/>
    <property type="molecule type" value="Genomic_DNA"/>
</dbReference>
<dbReference type="Gene3D" id="2.60.120.10">
    <property type="entry name" value="Jelly Rolls"/>
    <property type="match status" value="1"/>
</dbReference>
<dbReference type="InterPro" id="IPR014710">
    <property type="entry name" value="RmlC-like_jellyroll"/>
</dbReference>
<dbReference type="Pfam" id="PF07883">
    <property type="entry name" value="Cupin_2"/>
    <property type="match status" value="1"/>
</dbReference>
<evidence type="ECO:0000313" key="3">
    <source>
        <dbReference type="Proteomes" id="UP001364224"/>
    </source>
</evidence>
<name>A0ABU8BHK1_9BRAD</name>
<proteinExistence type="predicted"/>
<dbReference type="SUPFAM" id="SSF51182">
    <property type="entry name" value="RmlC-like cupins"/>
    <property type="match status" value="1"/>
</dbReference>
<dbReference type="InterPro" id="IPR013096">
    <property type="entry name" value="Cupin_2"/>
</dbReference>
<protein>
    <submittedName>
        <fullName evidence="2">Mannose-6-phosphate isomerase-like protein (Cupin superfamily)</fullName>
    </submittedName>
</protein>
<gene>
    <name evidence="2" type="ORF">V1286_005561</name>
</gene>
<dbReference type="RefSeq" id="WP_334484825.1">
    <property type="nucleotide sequence ID" value="NZ_JAZHRV010000001.1"/>
</dbReference>